<name>A0A2Z5JP46_STRAR</name>
<organism evidence="1 2">
    <name type="scientific">Streptomyces atratus</name>
    <dbReference type="NCBI Taxonomy" id="1893"/>
    <lineage>
        <taxon>Bacteria</taxon>
        <taxon>Bacillati</taxon>
        <taxon>Actinomycetota</taxon>
        <taxon>Actinomycetes</taxon>
        <taxon>Kitasatosporales</taxon>
        <taxon>Streptomycetaceae</taxon>
        <taxon>Streptomyces</taxon>
    </lineage>
</organism>
<proteinExistence type="predicted"/>
<evidence type="ECO:0000313" key="2">
    <source>
        <dbReference type="Proteomes" id="UP000252698"/>
    </source>
</evidence>
<reference evidence="1 2" key="1">
    <citation type="journal article" date="2018" name="Front. Microbiol.">
        <title>Genome Sequencing of Streptomyces atratus SCSIOZH16 and Activation Production of Nocardamine via Metabolic Engineering.</title>
        <authorList>
            <person name="Li Y."/>
            <person name="Zhang C."/>
            <person name="Liu C."/>
            <person name="Ju J."/>
            <person name="Ma J."/>
        </authorList>
    </citation>
    <scope>NUCLEOTIDE SEQUENCE [LARGE SCALE GENOMIC DNA]</scope>
    <source>
        <strain evidence="1 2">SCSIO_ZH16</strain>
    </source>
</reference>
<dbReference type="KEGG" id="sata:C5746_39735"/>
<accession>A0A2Z5JP46</accession>
<protein>
    <submittedName>
        <fullName evidence="1">Uncharacterized protein</fullName>
    </submittedName>
</protein>
<evidence type="ECO:0000313" key="1">
    <source>
        <dbReference type="EMBL" id="AXE82034.1"/>
    </source>
</evidence>
<dbReference type="AlphaFoldDB" id="A0A2Z5JP46"/>
<dbReference type="Proteomes" id="UP000252698">
    <property type="component" value="Chromosome"/>
</dbReference>
<gene>
    <name evidence="1" type="ORF">C5746_39735</name>
</gene>
<sequence>MRIFQESHQGTTRRQAVVVLAHVITTPRTSWRAGHGDAGGELVTFPLDFRRLGGLDLARRRQFRNVGSTNGMPQLSPVDGGCGSALQLRWC</sequence>
<dbReference type="EMBL" id="CP027306">
    <property type="protein sequence ID" value="AXE82034.1"/>
    <property type="molecule type" value="Genomic_DNA"/>
</dbReference>